<organism evidence="1 2">
    <name type="scientific">Hyella patelloides LEGE 07179</name>
    <dbReference type="NCBI Taxonomy" id="945734"/>
    <lineage>
        <taxon>Bacteria</taxon>
        <taxon>Bacillati</taxon>
        <taxon>Cyanobacteriota</taxon>
        <taxon>Cyanophyceae</taxon>
        <taxon>Pleurocapsales</taxon>
        <taxon>Hyellaceae</taxon>
        <taxon>Hyella</taxon>
    </lineage>
</organism>
<name>A0A563VL64_9CYAN</name>
<dbReference type="Proteomes" id="UP000320055">
    <property type="component" value="Unassembled WGS sequence"/>
</dbReference>
<reference evidence="1 2" key="1">
    <citation type="submission" date="2019-01" db="EMBL/GenBank/DDBJ databases">
        <authorList>
            <person name="Brito A."/>
        </authorList>
    </citation>
    <scope>NUCLEOTIDE SEQUENCE [LARGE SCALE GENOMIC DNA]</scope>
    <source>
        <strain evidence="1">1</strain>
    </source>
</reference>
<evidence type="ECO:0000313" key="2">
    <source>
        <dbReference type="Proteomes" id="UP000320055"/>
    </source>
</evidence>
<dbReference type="AlphaFoldDB" id="A0A563VL64"/>
<accession>A0A563VL64</accession>
<keyword evidence="2" id="KW-1185">Reference proteome</keyword>
<dbReference type="RefSeq" id="WP_144869936.1">
    <property type="nucleotide sequence ID" value="NZ_LR213885.1"/>
</dbReference>
<proteinExistence type="predicted"/>
<dbReference type="EMBL" id="CAACVJ010000039">
    <property type="protein sequence ID" value="VEP12087.1"/>
    <property type="molecule type" value="Genomic_DNA"/>
</dbReference>
<gene>
    <name evidence="1" type="ORF">H1P_1330006</name>
</gene>
<protein>
    <submittedName>
        <fullName evidence="1">Uncharacterized protein</fullName>
    </submittedName>
</protein>
<sequence length="85" mass="9559">MSDRLPVIGIAFVTGLEVESAGLPVLRVFASNGNYQILEGVKQIEDALIESLQHLSIAGETSYVVRFWAVEEIERTQRRRTTRNI</sequence>
<evidence type="ECO:0000313" key="1">
    <source>
        <dbReference type="EMBL" id="VEP12087.1"/>
    </source>
</evidence>